<proteinExistence type="predicted"/>
<dbReference type="SUPFAM" id="SSF74650">
    <property type="entry name" value="Galactose mutarotase-like"/>
    <property type="match status" value="1"/>
</dbReference>
<dbReference type="InterPro" id="IPR011013">
    <property type="entry name" value="Gal_mutarotase_sf_dom"/>
</dbReference>
<gene>
    <name evidence="1" type="ORF">K8U80_11440</name>
</gene>
<accession>A0A921IQT8</accession>
<dbReference type="Pfam" id="PF01263">
    <property type="entry name" value="Aldose_epim"/>
    <property type="match status" value="1"/>
</dbReference>
<dbReference type="Gene3D" id="2.70.98.10">
    <property type="match status" value="1"/>
</dbReference>
<dbReference type="AlphaFoldDB" id="A0A921IQT8"/>
<dbReference type="PANTHER" id="PTHR11122:SF13">
    <property type="entry name" value="GLUCOSE-6-PHOSPHATE 1-EPIMERASE"/>
    <property type="match status" value="1"/>
</dbReference>
<dbReference type="CDD" id="cd09024">
    <property type="entry name" value="Aldose_epim_lacX"/>
    <property type="match status" value="1"/>
</dbReference>
<dbReference type="GO" id="GO:0005975">
    <property type="term" value="P:carbohydrate metabolic process"/>
    <property type="evidence" value="ECO:0007669"/>
    <property type="project" value="InterPro"/>
</dbReference>
<sequence length="296" mass="32073">MSTMTTISRDGLTARIDSMGAQLCSLALDGREYLWQADPAFWGKHAPVLFPIVGNLRGDAATSAAGPCSMARHGLARIYEHELVDVSEDGSSVTYEFSSSDETLKAYPYRFKLNMTYALTGPASLTQTFAVTNTGDVDLPFSVGGHPAFNIPVPDAGDEAFEDYEFRFAEPWTAECPKILGGGLADPEDTFTPVEDADTLALTRDCFAYDTMIFDHVPGNTVTLVGTKSGRGIRVDFPGFDYLGVWSAPGAPFVALEPWTGHATYTTEDDVLEHKENITILEAGKTDTRAFAITLL</sequence>
<protein>
    <submittedName>
        <fullName evidence="1">Aldose 1-epimerase family protein</fullName>
    </submittedName>
</protein>
<comment type="caution">
    <text evidence="1">The sequence shown here is derived from an EMBL/GenBank/DDBJ whole genome shotgun (WGS) entry which is preliminary data.</text>
</comment>
<dbReference type="Proteomes" id="UP000746751">
    <property type="component" value="Unassembled WGS sequence"/>
</dbReference>
<dbReference type="InterPro" id="IPR008183">
    <property type="entry name" value="Aldose_1/G6P_1-epimerase"/>
</dbReference>
<dbReference type="PANTHER" id="PTHR11122">
    <property type="entry name" value="APOSPORY-ASSOCIATED PROTEIN C-RELATED"/>
    <property type="match status" value="1"/>
</dbReference>
<dbReference type="GO" id="GO:0016853">
    <property type="term" value="F:isomerase activity"/>
    <property type="evidence" value="ECO:0007669"/>
    <property type="project" value="InterPro"/>
</dbReference>
<dbReference type="GO" id="GO:0030246">
    <property type="term" value="F:carbohydrate binding"/>
    <property type="evidence" value="ECO:0007669"/>
    <property type="project" value="InterPro"/>
</dbReference>
<reference evidence="1" key="1">
    <citation type="journal article" date="2021" name="PeerJ">
        <title>Extensive microbial diversity within the chicken gut microbiome revealed by metagenomics and culture.</title>
        <authorList>
            <person name="Gilroy R."/>
            <person name="Ravi A."/>
            <person name="Getino M."/>
            <person name="Pursley I."/>
            <person name="Horton D.L."/>
            <person name="Alikhan N.F."/>
            <person name="Baker D."/>
            <person name="Gharbi K."/>
            <person name="Hall N."/>
            <person name="Watson M."/>
            <person name="Adriaenssens E.M."/>
            <person name="Foster-Nyarko E."/>
            <person name="Jarju S."/>
            <person name="Secka A."/>
            <person name="Antonio M."/>
            <person name="Oren A."/>
            <person name="Chaudhuri R.R."/>
            <person name="La Ragione R."/>
            <person name="Hildebrand F."/>
            <person name="Pallen M.J."/>
        </authorList>
    </citation>
    <scope>NUCLEOTIDE SEQUENCE</scope>
    <source>
        <strain evidence="1">ChiGjej2B2-7701</strain>
    </source>
</reference>
<dbReference type="InterPro" id="IPR014718">
    <property type="entry name" value="GH-type_carb-bd"/>
</dbReference>
<evidence type="ECO:0000313" key="1">
    <source>
        <dbReference type="EMBL" id="HJG31985.1"/>
    </source>
</evidence>
<reference evidence="1" key="2">
    <citation type="submission" date="2021-09" db="EMBL/GenBank/DDBJ databases">
        <authorList>
            <person name="Gilroy R."/>
        </authorList>
    </citation>
    <scope>NUCLEOTIDE SEQUENCE</scope>
    <source>
        <strain evidence="1">ChiGjej2B2-7701</strain>
    </source>
</reference>
<name>A0A921IQT8_9ACTN</name>
<evidence type="ECO:0000313" key="2">
    <source>
        <dbReference type="Proteomes" id="UP000746751"/>
    </source>
</evidence>
<organism evidence="1 2">
    <name type="scientific">Collinsella ihumii</name>
    <dbReference type="NCBI Taxonomy" id="1720204"/>
    <lineage>
        <taxon>Bacteria</taxon>
        <taxon>Bacillati</taxon>
        <taxon>Actinomycetota</taxon>
        <taxon>Coriobacteriia</taxon>
        <taxon>Coriobacteriales</taxon>
        <taxon>Coriobacteriaceae</taxon>
        <taxon>Collinsella</taxon>
    </lineage>
</organism>
<dbReference type="EMBL" id="DYVF01000069">
    <property type="protein sequence ID" value="HJG31985.1"/>
    <property type="molecule type" value="Genomic_DNA"/>
</dbReference>
<dbReference type="InterPro" id="IPR037481">
    <property type="entry name" value="LacX"/>
</dbReference>